<reference evidence="2" key="1">
    <citation type="submission" date="2021-01" db="EMBL/GenBank/DDBJ databases">
        <authorList>
            <person name="Corre E."/>
            <person name="Pelletier E."/>
            <person name="Niang G."/>
            <person name="Scheremetjew M."/>
            <person name="Finn R."/>
            <person name="Kale V."/>
            <person name="Holt S."/>
            <person name="Cochrane G."/>
            <person name="Meng A."/>
            <person name="Brown T."/>
            <person name="Cohen L."/>
        </authorList>
    </citation>
    <scope>NUCLEOTIDE SEQUENCE</scope>
    <source>
        <strain evidence="2">GSO104</strain>
    </source>
</reference>
<feature type="compositionally biased region" description="Polar residues" evidence="1">
    <location>
        <begin position="10"/>
        <end position="22"/>
    </location>
</feature>
<name>A0A7S4RYL6_9STRA</name>
<evidence type="ECO:0000256" key="1">
    <source>
        <dbReference type="SAM" id="MobiDB-lite"/>
    </source>
</evidence>
<gene>
    <name evidence="2" type="ORF">DBRI00130_LOCUS25311</name>
</gene>
<feature type="region of interest" description="Disordered" evidence="1">
    <location>
        <begin position="1"/>
        <end position="38"/>
    </location>
</feature>
<dbReference type="EMBL" id="HBNS01032318">
    <property type="protein sequence ID" value="CAE4627035.1"/>
    <property type="molecule type" value="Transcribed_RNA"/>
</dbReference>
<protein>
    <submittedName>
        <fullName evidence="2">Uncharacterized protein</fullName>
    </submittedName>
</protein>
<sequence length="121" mass="13318">MTSYDDDNNKSPASILQTNSSSTQPLFTLLQPPPKPPHSISYQQAWNTTLQHMHFLTTQIHNLSCAASFDGDTDVEIAVALLSNNSPDFLLSFLACTHISSLSIPLNSKSRFTILLLSPEE</sequence>
<organism evidence="2">
    <name type="scientific">Ditylum brightwellii</name>
    <dbReference type="NCBI Taxonomy" id="49249"/>
    <lineage>
        <taxon>Eukaryota</taxon>
        <taxon>Sar</taxon>
        <taxon>Stramenopiles</taxon>
        <taxon>Ochrophyta</taxon>
        <taxon>Bacillariophyta</taxon>
        <taxon>Mediophyceae</taxon>
        <taxon>Lithodesmiophycidae</taxon>
        <taxon>Lithodesmiales</taxon>
        <taxon>Lithodesmiaceae</taxon>
        <taxon>Ditylum</taxon>
    </lineage>
</organism>
<proteinExistence type="predicted"/>
<evidence type="ECO:0000313" key="2">
    <source>
        <dbReference type="EMBL" id="CAE4627035.1"/>
    </source>
</evidence>
<dbReference type="AlphaFoldDB" id="A0A7S4RYL6"/>
<accession>A0A7S4RYL6</accession>